<gene>
    <name evidence="1" type="ORF">KL928_000966</name>
</gene>
<accession>A0AAN6DID6</accession>
<sequence>MPTEFCSSNPVAMEEAALSIIKTRFLQTMAACQFEYPIKHRVPEKPHDLNRQPNVDHCEFERLTQEDRPSRQPRATCKREHHFGPFETYHIECGQCETYEKPFE</sequence>
<dbReference type="RefSeq" id="XP_043061425.1">
    <property type="nucleotide sequence ID" value="XM_043206719.1"/>
</dbReference>
<reference evidence="1" key="1">
    <citation type="journal article" date="2021" name="G3 (Bethesda)">
        <title>Genomic diversity, chromosomal rearrangements, and interspecies hybridization in the ogataea polymorpha species complex.</title>
        <authorList>
            <person name="Hanson S.J."/>
            <person name="Cinneide E.O."/>
            <person name="Salzberg L.I."/>
            <person name="Wolfe K.H."/>
            <person name="McGowan J."/>
            <person name="Fitzpatrick D.A."/>
            <person name="Matlin K."/>
        </authorList>
    </citation>
    <scope>NUCLEOTIDE SEQUENCE</scope>
    <source>
        <strain evidence="1">61-244</strain>
    </source>
</reference>
<name>A0AAN6DID6_PICAN</name>
<dbReference type="AlphaFoldDB" id="A0AAN6DID6"/>
<evidence type="ECO:0000313" key="1">
    <source>
        <dbReference type="EMBL" id="KAG7820882.1"/>
    </source>
</evidence>
<proteinExistence type="predicted"/>
<organism evidence="1 2">
    <name type="scientific">Pichia angusta</name>
    <name type="common">Yeast</name>
    <name type="synonym">Hansenula polymorpha</name>
    <dbReference type="NCBI Taxonomy" id="870730"/>
    <lineage>
        <taxon>Eukaryota</taxon>
        <taxon>Fungi</taxon>
        <taxon>Dikarya</taxon>
        <taxon>Ascomycota</taxon>
        <taxon>Saccharomycotina</taxon>
        <taxon>Pichiomycetes</taxon>
        <taxon>Pichiales</taxon>
        <taxon>Pichiaceae</taxon>
        <taxon>Ogataea</taxon>
    </lineage>
</organism>
<dbReference type="GeneID" id="66125017"/>
<evidence type="ECO:0000313" key="2">
    <source>
        <dbReference type="Proteomes" id="UP001196530"/>
    </source>
</evidence>
<dbReference type="EMBL" id="JAHLUX010000002">
    <property type="protein sequence ID" value="KAG7820882.1"/>
    <property type="molecule type" value="Genomic_DNA"/>
</dbReference>
<comment type="caution">
    <text evidence="1">The sequence shown here is derived from an EMBL/GenBank/DDBJ whole genome shotgun (WGS) entry which is preliminary data.</text>
</comment>
<protein>
    <submittedName>
        <fullName evidence="1">Uncharacterized protein</fullName>
    </submittedName>
</protein>
<dbReference type="Proteomes" id="UP001196530">
    <property type="component" value="Unassembled WGS sequence"/>
</dbReference>